<gene>
    <name evidence="3" type="ORF">ASZ90_006821</name>
</gene>
<dbReference type="AlphaFoldDB" id="A0A0W8FST4"/>
<feature type="compositionally biased region" description="Pro residues" evidence="1">
    <location>
        <begin position="313"/>
        <end position="344"/>
    </location>
</feature>
<sequence length="648" mass="69634">MRLVNTLTVVLVRLVLFSLFFFITNISLYAGTTTETIEIGSYPVTMKEIKSGAEHTEMCHVDVETEFFICDEQEKEISTAQHDLGKVFCERHCLTCPVCGGPGKDKCDKDHSLEKEVPIKKCDRTISQIVDMAKKQVLKDLKGKKMTSSKGKSVYLFKAGERGNILAKLDAAISNAIKDGEKDHSDFVKAGEEKGKIKVSAEGHAGICEKSENQLSYEQKKYKVTVHVKITIKLVKYYPFKNPITGEPKKDMVTPEDDKEVFTYTYDERIPVGYRYKYNGKSSGWRLIKRCPCCHQGETVKPVSTTPTVTPITPTPIVTPAPTPAPTPTPTPKPSPPAPTPTPTPTQGTPPKKADEAKTTGSEYREGIKLPASGALGSFIISPDTTVAIKARGASSSFFINEEGKKTQELEKKGDYFVGKVPKIITGGIVAGGVITAILSGGKSEAATPPSGIATSSFYDVTVSPPVTATVPNVDIGNLDNYHLTATPTAGGSSVNYGSPDMYLIDNKTNTASAVYDIAAGEQLPAGTTRLTLIDPKGNVVDEKKISVYSYGLTFTPPQVMRGIPVTGNGTVTGVDATTPLEVTITFDPILDVSVQAGKIIKQAPGLVTFETSAGQLNAIPADFTFDTTKGLGKQDVIMTVTPKEGDK</sequence>
<keyword evidence="2" id="KW-0812">Transmembrane</keyword>
<evidence type="ECO:0000256" key="1">
    <source>
        <dbReference type="SAM" id="MobiDB-lite"/>
    </source>
</evidence>
<keyword evidence="2" id="KW-0472">Membrane</keyword>
<protein>
    <submittedName>
        <fullName evidence="3">Uncharacterized protein</fullName>
    </submittedName>
</protein>
<feature type="compositionally biased region" description="Low complexity" evidence="1">
    <location>
        <begin position="300"/>
        <end position="312"/>
    </location>
</feature>
<feature type="transmembrane region" description="Helical" evidence="2">
    <location>
        <begin position="7"/>
        <end position="30"/>
    </location>
</feature>
<proteinExistence type="predicted"/>
<evidence type="ECO:0000256" key="2">
    <source>
        <dbReference type="SAM" id="Phobius"/>
    </source>
</evidence>
<reference evidence="3" key="1">
    <citation type="journal article" date="2015" name="Proc. Natl. Acad. Sci. U.S.A.">
        <title>Networks of energetic and metabolic interactions define dynamics in microbial communities.</title>
        <authorList>
            <person name="Embree M."/>
            <person name="Liu J.K."/>
            <person name="Al-Bassam M.M."/>
            <person name="Zengler K."/>
        </authorList>
    </citation>
    <scope>NUCLEOTIDE SEQUENCE</scope>
</reference>
<comment type="caution">
    <text evidence="3">The sequence shown here is derived from an EMBL/GenBank/DDBJ whole genome shotgun (WGS) entry which is preliminary data.</text>
</comment>
<feature type="compositionally biased region" description="Basic and acidic residues" evidence="1">
    <location>
        <begin position="352"/>
        <end position="365"/>
    </location>
</feature>
<feature type="region of interest" description="Disordered" evidence="1">
    <location>
        <begin position="300"/>
        <end position="365"/>
    </location>
</feature>
<accession>A0A0W8FST4</accession>
<dbReference type="PRINTS" id="PR01217">
    <property type="entry name" value="PRICHEXTENSN"/>
</dbReference>
<keyword evidence="2" id="KW-1133">Transmembrane helix</keyword>
<evidence type="ECO:0000313" key="3">
    <source>
        <dbReference type="EMBL" id="KUG23379.1"/>
    </source>
</evidence>
<dbReference type="EMBL" id="LNQE01000909">
    <property type="protein sequence ID" value="KUG23379.1"/>
    <property type="molecule type" value="Genomic_DNA"/>
</dbReference>
<name>A0A0W8FST4_9ZZZZ</name>
<organism evidence="3">
    <name type="scientific">hydrocarbon metagenome</name>
    <dbReference type="NCBI Taxonomy" id="938273"/>
    <lineage>
        <taxon>unclassified sequences</taxon>
        <taxon>metagenomes</taxon>
        <taxon>ecological metagenomes</taxon>
    </lineage>
</organism>